<dbReference type="InterPro" id="IPR007065">
    <property type="entry name" value="HPP"/>
</dbReference>
<reference evidence="4 5" key="1">
    <citation type="submission" date="2017-10" db="EMBL/GenBank/DDBJ databases">
        <title>Comparative genomics in systemic dimorphic fungi from Ajellomycetaceae.</title>
        <authorList>
            <person name="Munoz J.F."/>
            <person name="Mcewen J.G."/>
            <person name="Clay O.K."/>
            <person name="Cuomo C.A."/>
        </authorList>
    </citation>
    <scope>NUCLEOTIDE SEQUENCE [LARGE SCALE GENOMIC DNA]</scope>
    <source>
        <strain evidence="4 5">UAMH7299</strain>
    </source>
</reference>
<feature type="compositionally biased region" description="Low complexity" evidence="1">
    <location>
        <begin position="417"/>
        <end position="431"/>
    </location>
</feature>
<protein>
    <recommendedName>
        <fullName evidence="3">HPP transmembrane region domain-containing protein</fullName>
    </recommendedName>
</protein>
<organism evidence="4 5">
    <name type="scientific">Polytolypa hystricis (strain UAMH7299)</name>
    <dbReference type="NCBI Taxonomy" id="1447883"/>
    <lineage>
        <taxon>Eukaryota</taxon>
        <taxon>Fungi</taxon>
        <taxon>Dikarya</taxon>
        <taxon>Ascomycota</taxon>
        <taxon>Pezizomycotina</taxon>
        <taxon>Eurotiomycetes</taxon>
        <taxon>Eurotiomycetidae</taxon>
        <taxon>Onygenales</taxon>
        <taxon>Onygenales incertae sedis</taxon>
        <taxon>Polytolypa</taxon>
    </lineage>
</organism>
<dbReference type="PANTHER" id="PTHR33741:SF5">
    <property type="entry name" value="TRANSMEMBRANE PROTEIN DDB_G0269096-RELATED"/>
    <property type="match status" value="1"/>
</dbReference>
<feature type="compositionally biased region" description="Polar residues" evidence="1">
    <location>
        <begin position="1"/>
        <end position="11"/>
    </location>
</feature>
<feature type="transmembrane region" description="Helical" evidence="2">
    <location>
        <begin position="277"/>
        <end position="295"/>
    </location>
</feature>
<gene>
    <name evidence="4" type="ORF">AJ80_03631</name>
</gene>
<keyword evidence="5" id="KW-1185">Reference proteome</keyword>
<feature type="domain" description="HPP transmembrane region" evidence="3">
    <location>
        <begin position="216"/>
        <end position="376"/>
    </location>
</feature>
<evidence type="ECO:0000256" key="1">
    <source>
        <dbReference type="SAM" id="MobiDB-lite"/>
    </source>
</evidence>
<proteinExistence type="predicted"/>
<dbReference type="Proteomes" id="UP000224634">
    <property type="component" value="Unassembled WGS sequence"/>
</dbReference>
<evidence type="ECO:0000256" key="2">
    <source>
        <dbReference type="SAM" id="Phobius"/>
    </source>
</evidence>
<comment type="caution">
    <text evidence="4">The sequence shown here is derived from an EMBL/GenBank/DDBJ whole genome shotgun (WGS) entry which is preliminary data.</text>
</comment>
<dbReference type="STRING" id="1447883.A0A2B7YH65"/>
<evidence type="ECO:0000259" key="3">
    <source>
        <dbReference type="Pfam" id="PF04982"/>
    </source>
</evidence>
<dbReference type="Pfam" id="PF04982">
    <property type="entry name" value="TM_HPP"/>
    <property type="match status" value="1"/>
</dbReference>
<evidence type="ECO:0000313" key="5">
    <source>
        <dbReference type="Proteomes" id="UP000224634"/>
    </source>
</evidence>
<keyword evidence="2" id="KW-1133">Transmembrane helix</keyword>
<dbReference type="OrthoDB" id="2016548at2759"/>
<evidence type="ECO:0000313" key="4">
    <source>
        <dbReference type="EMBL" id="PGH20363.1"/>
    </source>
</evidence>
<keyword evidence="2" id="KW-0812">Transmembrane</keyword>
<keyword evidence="2" id="KW-0472">Membrane</keyword>
<feature type="transmembrane region" description="Helical" evidence="2">
    <location>
        <begin position="307"/>
        <end position="326"/>
    </location>
</feature>
<feature type="transmembrane region" description="Helical" evidence="2">
    <location>
        <begin position="346"/>
        <end position="368"/>
    </location>
</feature>
<dbReference type="EMBL" id="PDNA01000041">
    <property type="protein sequence ID" value="PGH20363.1"/>
    <property type="molecule type" value="Genomic_DNA"/>
</dbReference>
<sequence length="469" mass="51009">MTAQLQNTSRLKPSPVTPRFGAKRREKRGNQFPSRQATALAAELALCGRIRGDAGVVPWLNPPNLSPAAEAACGEQSEARLLPTPQPTTPASILTFNSILNIPEFDSRPGGVLLVNKVGLHSGVTGAVPHHSAGFRILEYIDQPLTGWQLRYPLAKHPVHPNHKYTCQMGPSNIYDWEVDINKTLDPFVPYPRWHLIPRPIAHFLGYRSKQPRKAGNVLVAIWSFIGAFAGLVVVAAASTRIPSFKAHGGPIIGSFGAAAVLEYCAMESPLAQPRNLMFGHTMSAVIGVGISKLFQMSPHAESLHWIAGPLACAVATAVMTLTKTVHPPGGATALMASVSKEVRVLGWFLIPMIVLCCVLMLGVALILNNIQRRFPYYWWTAQDLRPKGLIEQDEEKQQQQQQQLQPPPSQVGTVPSESGYETGSTESFGSTLSGEQGVIIKRGQVTVAEGLLLTPEEMKLLEDLSNRL</sequence>
<accession>A0A2B7YH65</accession>
<feature type="region of interest" description="Disordered" evidence="1">
    <location>
        <begin position="393"/>
        <end position="431"/>
    </location>
</feature>
<dbReference type="PANTHER" id="PTHR33741">
    <property type="entry name" value="TRANSMEMBRANE PROTEIN DDB_G0269096-RELATED"/>
    <property type="match status" value="1"/>
</dbReference>
<dbReference type="AlphaFoldDB" id="A0A2B7YH65"/>
<feature type="region of interest" description="Disordered" evidence="1">
    <location>
        <begin position="1"/>
        <end position="35"/>
    </location>
</feature>
<dbReference type="InterPro" id="IPR058581">
    <property type="entry name" value="TM_HPP"/>
</dbReference>
<feature type="transmembrane region" description="Helical" evidence="2">
    <location>
        <begin position="218"/>
        <end position="238"/>
    </location>
</feature>
<name>A0A2B7YH65_POLH7</name>